<protein>
    <submittedName>
        <fullName evidence="1">Uncharacterized protein</fullName>
    </submittedName>
</protein>
<proteinExistence type="predicted"/>
<organism evidence="1">
    <name type="scientific">Arundo donax</name>
    <name type="common">Giant reed</name>
    <name type="synonym">Donax arundinaceus</name>
    <dbReference type="NCBI Taxonomy" id="35708"/>
    <lineage>
        <taxon>Eukaryota</taxon>
        <taxon>Viridiplantae</taxon>
        <taxon>Streptophyta</taxon>
        <taxon>Embryophyta</taxon>
        <taxon>Tracheophyta</taxon>
        <taxon>Spermatophyta</taxon>
        <taxon>Magnoliopsida</taxon>
        <taxon>Liliopsida</taxon>
        <taxon>Poales</taxon>
        <taxon>Poaceae</taxon>
        <taxon>PACMAD clade</taxon>
        <taxon>Arundinoideae</taxon>
        <taxon>Arundineae</taxon>
        <taxon>Arundo</taxon>
    </lineage>
</organism>
<evidence type="ECO:0000313" key="1">
    <source>
        <dbReference type="EMBL" id="JAD46648.1"/>
    </source>
</evidence>
<dbReference type="AlphaFoldDB" id="A0A0A9A9R9"/>
<reference evidence="1" key="2">
    <citation type="journal article" date="2015" name="Data Brief">
        <title>Shoot transcriptome of the giant reed, Arundo donax.</title>
        <authorList>
            <person name="Barrero R.A."/>
            <person name="Guerrero F.D."/>
            <person name="Moolhuijzen P."/>
            <person name="Goolsby J.A."/>
            <person name="Tidwell J."/>
            <person name="Bellgard S.E."/>
            <person name="Bellgard M.I."/>
        </authorList>
    </citation>
    <scope>NUCLEOTIDE SEQUENCE</scope>
    <source>
        <tissue evidence="1">Shoot tissue taken approximately 20 cm above the soil surface</tissue>
    </source>
</reference>
<accession>A0A0A9A9R9</accession>
<sequence>MLLDYIESATLYLGSGTQEVTNLLI</sequence>
<reference evidence="1" key="1">
    <citation type="submission" date="2014-09" db="EMBL/GenBank/DDBJ databases">
        <authorList>
            <person name="Magalhaes I.L.F."/>
            <person name="Oliveira U."/>
            <person name="Santos F.R."/>
            <person name="Vidigal T.H.D.A."/>
            <person name="Brescovit A.D."/>
            <person name="Santos A.J."/>
        </authorList>
    </citation>
    <scope>NUCLEOTIDE SEQUENCE</scope>
    <source>
        <tissue evidence="1">Shoot tissue taken approximately 20 cm above the soil surface</tissue>
    </source>
</reference>
<name>A0A0A9A9R9_ARUDO</name>
<dbReference type="EMBL" id="GBRH01251247">
    <property type="protein sequence ID" value="JAD46648.1"/>
    <property type="molecule type" value="Transcribed_RNA"/>
</dbReference>